<dbReference type="OrthoDB" id="8800327at2"/>
<keyword evidence="1" id="KW-0812">Transmembrane</keyword>
<gene>
    <name evidence="4" type="ORF">C7H73_05315</name>
</gene>
<evidence type="ECO:0000256" key="1">
    <source>
        <dbReference type="SAM" id="Phobius"/>
    </source>
</evidence>
<sequence>MQITSVMRYLRASARRWLPGGGGAARAKWGLAAALLAAPLAHAGFENGGFEEGDFNHWTLKSYTRAALPSAPPPTNSLTPITLSALGLSAESSGSATSAVLNAPVANVPYTVAGTLTAPRWGNHAARVNDQGAKVASSIEQTATMTQADVDPVDKKVHVRFGMAPVLADGAHPGAQQPYFYVEVRNNTKGTVLFQTFNYANQSGVPWQKYNGPAGGGWGGGVGDYRYTDWQGFDIAPGQGLLDPGDSVTLIVYASNCSQGAAYHEARVYLDAVGAFMPGLAVAATGPSTTEPGQDVTYNYNYSNNSGVIALGTKVRLAAPKTEDGQYTTFVNASIPGNCTGPHAGDVLSSGPPAVRRGDYIDCDIGLLNDGQSGTIPVSFSVPAGAVTTAPSNVVNNGDYDIRSSTASPFIGPMVKTTILPADATVVDLGVGIDNGGAVSYPPNTDLAATPITVTVSNLSGTDSPNSTVSQTLTGLTGVTWTCAPAPGSTATCGALSGTGPITDTANLPASQSLVYTITGTTEAVGTPVNSVVTVAPAAGTSDSQMGNNTAGMNTPVGVQHNATVNATGSGAGHVLAVPGALDCGNASTACTAAGTVKQVAEGDELRLTPVAHAGSIFKGWTGCTATQGNVCVVTVGTTDVTATAEFAKAYIVTPTQNGMGGSIGPNTPQQVEENGSKVFTLTPDVGKLPVIKPPATGTACTGSLSTTAPYSYTVNPVTQDCGFTVEFVSGVNITSSVNGSGGSISPAGTTGPLVPGNNSTEFTLTPDAGYTPVMGGTCQGTLVGSKYTVTNTASDCTVIASFTNDPVTVTSSVTGGNGGIDTTGTVNLPRGGKRVYTLTPAPSYYPLVTGNCPGKLVGNTYTVDPVNANCTFSVAFSNQTVVLTGTVTDGTGTITPNGPATVAQGGGQTFTAAPGAPGDVVVFGGTCPGTRNGDDFTVANAQSNCTVEAKFVAPANAVAVTTVVTGGTGSVTTPGQDATGKTLLAKGDSRVWALTPGTLGQVPSLAPGSTCTGTLSATAPYTYAVNNAQADCVANFAFAAPAPAGGNVAGIPTLSEWGLVILSSLMGLFMVGMHRRRMF</sequence>
<dbReference type="InterPro" id="IPR026442">
    <property type="entry name" value="IPTL_CTERM"/>
</dbReference>
<evidence type="ECO:0000313" key="4">
    <source>
        <dbReference type="EMBL" id="AVP57138.1"/>
    </source>
</evidence>
<dbReference type="AlphaFoldDB" id="A0A2P1NJ80"/>
<dbReference type="EMBL" id="CP027792">
    <property type="protein sequence ID" value="AVP57138.1"/>
    <property type="molecule type" value="Genomic_DNA"/>
</dbReference>
<dbReference type="Proteomes" id="UP000241829">
    <property type="component" value="Chromosome"/>
</dbReference>
<dbReference type="Pfam" id="PF18203">
    <property type="entry name" value="IPTL-CTERM"/>
    <property type="match status" value="1"/>
</dbReference>
<evidence type="ECO:0000313" key="5">
    <source>
        <dbReference type="Proteomes" id="UP000241829"/>
    </source>
</evidence>
<proteinExistence type="predicted"/>
<keyword evidence="5" id="KW-1185">Reference proteome</keyword>
<evidence type="ECO:0000256" key="2">
    <source>
        <dbReference type="SAM" id="SignalP"/>
    </source>
</evidence>
<dbReference type="NCBIfam" id="TIGR04174">
    <property type="entry name" value="IPTL_CTERM"/>
    <property type="match status" value="1"/>
</dbReference>
<feature type="chain" id="PRO_5015125128" description="IPTL-CTERM protein sorting domain-containing protein" evidence="2">
    <location>
        <begin position="44"/>
        <end position="1080"/>
    </location>
</feature>
<feature type="transmembrane region" description="Helical" evidence="1">
    <location>
        <begin position="1058"/>
        <end position="1074"/>
    </location>
</feature>
<feature type="domain" description="IPTL-CTERM protein sorting" evidence="3">
    <location>
        <begin position="1050"/>
        <end position="1077"/>
    </location>
</feature>
<name>A0A2P1NJ80_9BURK</name>
<keyword evidence="1" id="KW-1133">Transmembrane helix</keyword>
<reference evidence="5" key="1">
    <citation type="submission" date="2018-03" db="EMBL/GenBank/DDBJ databases">
        <title>Genome sequencing of Melaminivora sp. strain SC2-7.</title>
        <authorList>
            <person name="Kim S.-J."/>
            <person name="Heo J."/>
            <person name="Ahn J.-H."/>
            <person name="Kwon S.-W."/>
        </authorList>
    </citation>
    <scope>NUCLEOTIDE SEQUENCE [LARGE SCALE GENOMIC DNA]</scope>
    <source>
        <strain evidence="5">SC2-7</strain>
    </source>
</reference>
<evidence type="ECO:0000259" key="3">
    <source>
        <dbReference type="Pfam" id="PF18203"/>
    </source>
</evidence>
<feature type="signal peptide" evidence="2">
    <location>
        <begin position="1"/>
        <end position="43"/>
    </location>
</feature>
<accession>A0A2P1NJ80</accession>
<dbReference type="KEGG" id="melm:C7H73_05315"/>
<keyword evidence="1" id="KW-0472">Membrane</keyword>
<dbReference type="RefSeq" id="WP_106845695.1">
    <property type="nucleotide sequence ID" value="NZ_CP027792.1"/>
</dbReference>
<organism evidence="4 5">
    <name type="scientific">Pulveribacter suum</name>
    <dbReference type="NCBI Taxonomy" id="2116657"/>
    <lineage>
        <taxon>Bacteria</taxon>
        <taxon>Pseudomonadati</taxon>
        <taxon>Pseudomonadota</taxon>
        <taxon>Betaproteobacteria</taxon>
        <taxon>Burkholderiales</taxon>
        <taxon>Comamonadaceae</taxon>
        <taxon>Pulveribacter</taxon>
    </lineage>
</organism>
<keyword evidence="2" id="KW-0732">Signal</keyword>
<protein>
    <recommendedName>
        <fullName evidence="3">IPTL-CTERM protein sorting domain-containing protein</fullName>
    </recommendedName>
</protein>